<comment type="caution">
    <text evidence="1">The sequence shown here is derived from an EMBL/GenBank/DDBJ whole genome shotgun (WGS) entry which is preliminary data.</text>
</comment>
<proteinExistence type="predicted"/>
<gene>
    <name evidence="1" type="ORF">AMJ87_04840</name>
</gene>
<dbReference type="AlphaFoldDB" id="A0A0S8GHB4"/>
<sequence>MYLGSHYGWGGNRQESLSASKAYTGALAVFFVSSIRGIIIPRGDIKKTLTGMRVGMNIIKHDIGITAMHQSSERQAIIGGEITGELLLGYWGEASFTWEDSLNYSKISIGLDYTFPLMIYTMFEYFFDGSGKDDPAEYDYAKITSGQRQTLGQQYLYTSIGILYNPFLRPSISAIINLDDQGLIIIPNLSYAILENTEITVGLNYAIGSEESEFRNITQYRGAVYLWAKTYF</sequence>
<dbReference type="EMBL" id="LJUO01000032">
    <property type="protein sequence ID" value="KPK72437.1"/>
    <property type="molecule type" value="Genomic_DNA"/>
</dbReference>
<evidence type="ECO:0000313" key="1">
    <source>
        <dbReference type="EMBL" id="KPK72437.1"/>
    </source>
</evidence>
<dbReference type="Proteomes" id="UP000051096">
    <property type="component" value="Unassembled WGS sequence"/>
</dbReference>
<evidence type="ECO:0008006" key="3">
    <source>
        <dbReference type="Google" id="ProtNLM"/>
    </source>
</evidence>
<evidence type="ECO:0000313" key="2">
    <source>
        <dbReference type="Proteomes" id="UP000051096"/>
    </source>
</evidence>
<accession>A0A0S8GHB4</accession>
<reference evidence="1 2" key="1">
    <citation type="journal article" date="2015" name="Microbiome">
        <title>Genomic resolution of linkages in carbon, nitrogen, and sulfur cycling among widespread estuary sediment bacteria.</title>
        <authorList>
            <person name="Baker B.J."/>
            <person name="Lazar C.S."/>
            <person name="Teske A.P."/>
            <person name="Dick G.J."/>
        </authorList>
    </citation>
    <scope>NUCLEOTIDE SEQUENCE [LARGE SCALE GENOMIC DNA]</scope>
    <source>
        <strain evidence="1">SM23_60</strain>
    </source>
</reference>
<name>A0A0S8GHB4_UNCW3</name>
<organism evidence="1 2">
    <name type="scientific">candidate division WOR_3 bacterium SM23_60</name>
    <dbReference type="NCBI Taxonomy" id="1703780"/>
    <lineage>
        <taxon>Bacteria</taxon>
        <taxon>Bacteria division WOR-3</taxon>
    </lineage>
</organism>
<protein>
    <recommendedName>
        <fullName evidence="3">DUF5723 domain-containing protein</fullName>
    </recommendedName>
</protein>